<dbReference type="AlphaFoldDB" id="A0A2G1WBK9"/>
<proteinExistence type="predicted"/>
<keyword evidence="1" id="KW-0175">Coiled coil</keyword>
<name>A0A2G1WBK9_9BACT</name>
<feature type="coiled-coil region" evidence="1">
    <location>
        <begin position="27"/>
        <end position="54"/>
    </location>
</feature>
<evidence type="ECO:0000313" key="2">
    <source>
        <dbReference type="EMBL" id="PHQ36210.1"/>
    </source>
</evidence>
<comment type="caution">
    <text evidence="2">The sequence shown here is derived from an EMBL/GenBank/DDBJ whole genome shotgun (WGS) entry which is preliminary data.</text>
</comment>
<protein>
    <recommendedName>
        <fullName evidence="4">Phage shock protein B</fullName>
    </recommendedName>
</protein>
<keyword evidence="3" id="KW-1185">Reference proteome</keyword>
<reference evidence="2 3" key="1">
    <citation type="submission" date="2017-06" db="EMBL/GenBank/DDBJ databases">
        <title>Description of Rhodopirellula bahusiensis sp. nov.</title>
        <authorList>
            <person name="Kizina J."/>
            <person name="Harder J."/>
        </authorList>
    </citation>
    <scope>NUCLEOTIDE SEQUENCE [LARGE SCALE GENOMIC DNA]</scope>
    <source>
        <strain evidence="2 3">SWK21</strain>
    </source>
</reference>
<dbReference type="EMBL" id="NIZW01000003">
    <property type="protein sequence ID" value="PHQ36210.1"/>
    <property type="molecule type" value="Genomic_DNA"/>
</dbReference>
<sequence>MIPALLSCVFVIYLYRKLNAPEPSSPEQDSSDENDDLASRLDALRERIARLDFNSSQGESS</sequence>
<organism evidence="2 3">
    <name type="scientific">Rhodopirellula bahusiensis</name>
    <dbReference type="NCBI Taxonomy" id="2014065"/>
    <lineage>
        <taxon>Bacteria</taxon>
        <taxon>Pseudomonadati</taxon>
        <taxon>Planctomycetota</taxon>
        <taxon>Planctomycetia</taxon>
        <taxon>Pirellulales</taxon>
        <taxon>Pirellulaceae</taxon>
        <taxon>Rhodopirellula</taxon>
    </lineage>
</organism>
<evidence type="ECO:0000313" key="3">
    <source>
        <dbReference type="Proteomes" id="UP000225740"/>
    </source>
</evidence>
<accession>A0A2G1WBK9</accession>
<dbReference type="GeneID" id="90607775"/>
<gene>
    <name evidence="2" type="ORF">CEE69_06000</name>
</gene>
<evidence type="ECO:0000256" key="1">
    <source>
        <dbReference type="SAM" id="Coils"/>
    </source>
</evidence>
<evidence type="ECO:0008006" key="4">
    <source>
        <dbReference type="Google" id="ProtNLM"/>
    </source>
</evidence>
<dbReference type="Proteomes" id="UP000225740">
    <property type="component" value="Unassembled WGS sequence"/>
</dbReference>
<dbReference type="RefSeq" id="WP_099259836.1">
    <property type="nucleotide sequence ID" value="NZ_NIZW01000003.1"/>
</dbReference>